<feature type="compositionally biased region" description="Gly residues" evidence="3">
    <location>
        <begin position="92"/>
        <end position="102"/>
    </location>
</feature>
<proteinExistence type="inferred from homology"/>
<dbReference type="RefSeq" id="WP_339587297.1">
    <property type="nucleotide sequence ID" value="NZ_JBBHJZ010000002.1"/>
</dbReference>
<evidence type="ECO:0000256" key="2">
    <source>
        <dbReference type="SAM" id="Coils"/>
    </source>
</evidence>
<dbReference type="NCBIfam" id="NF003708">
    <property type="entry name" value="PRK05325.1-3"/>
    <property type="match status" value="1"/>
</dbReference>
<dbReference type="PANTHER" id="PTHR30510:SF2">
    <property type="entry name" value="UPF0229 PROTEIN YEAH"/>
    <property type="match status" value="1"/>
</dbReference>
<feature type="region of interest" description="Disordered" evidence="3">
    <location>
        <begin position="55"/>
        <end position="106"/>
    </location>
</feature>
<evidence type="ECO:0000256" key="1">
    <source>
        <dbReference type="HAMAP-Rule" id="MF_01232"/>
    </source>
</evidence>
<dbReference type="PANTHER" id="PTHR30510">
    <property type="entry name" value="UPF0229 PROTEIN YEAH"/>
    <property type="match status" value="1"/>
</dbReference>
<reference evidence="4 5" key="1">
    <citation type="submission" date="2024-03" db="EMBL/GenBank/DDBJ databases">
        <authorList>
            <person name="Jo J.-H."/>
        </authorList>
    </citation>
    <scope>NUCLEOTIDE SEQUENCE [LARGE SCALE GENOMIC DNA]</scope>
    <source>
        <strain evidence="4 5">PS1R-30</strain>
    </source>
</reference>
<evidence type="ECO:0000313" key="5">
    <source>
        <dbReference type="Proteomes" id="UP001361239"/>
    </source>
</evidence>
<dbReference type="InterPro" id="IPR006698">
    <property type="entry name" value="UPF0229"/>
</dbReference>
<evidence type="ECO:0000256" key="3">
    <source>
        <dbReference type="SAM" id="MobiDB-lite"/>
    </source>
</evidence>
<dbReference type="InterPro" id="IPR036465">
    <property type="entry name" value="vWFA_dom_sf"/>
</dbReference>
<dbReference type="NCBIfam" id="NF003707">
    <property type="entry name" value="PRK05325.1-2"/>
    <property type="match status" value="1"/>
</dbReference>
<protein>
    <recommendedName>
        <fullName evidence="1">UPF0229 protein WG901_11975</fullName>
    </recommendedName>
</protein>
<gene>
    <name evidence="4" type="ORF">WG901_11975</name>
</gene>
<comment type="caution">
    <text evidence="4">The sequence shown here is derived from an EMBL/GenBank/DDBJ whole genome shotgun (WGS) entry which is preliminary data.</text>
</comment>
<comment type="similarity">
    <text evidence="1">Belongs to the UPF0229 family.</text>
</comment>
<dbReference type="Proteomes" id="UP001361239">
    <property type="component" value="Unassembled WGS sequence"/>
</dbReference>
<dbReference type="Pfam" id="PF04285">
    <property type="entry name" value="DUF444"/>
    <property type="match status" value="1"/>
</dbReference>
<name>A0ABU8RWN6_9SPHN</name>
<sequence length="440" mass="50100">MHIVDRRLNPGGKSLVNRQRFLRRAKALVQQAVRDSLKDRSIKDLEQEGEVTIPRDEVHEPSFRRGASGGNREHILPGNKEYLSGDQIERPPGGGEGAGGHQGEGDDEFRFVLSREEFLDLFLDDLELPELAKKKLTSGEAEGVRQAGYSTSGSPSALSIGRTMRNSMSRRIALKRPRGEDMAKLEAEIARLEALAKDTGADHAEELAKLREEYERLERRRKLITYVDPIDLRYRRFEPTPKPISQAVMFCLMDVSGSMTEHMKDLAKRFYALLHLFLKRCYRHVEVVFIRHTDRAEEVDEETFFYSRETGGTLVSTALEKMLQVMKDRYSPNDWNIYVAQASDGDNMPSDTAKTIALMADEIMPVAQYVAYLEVGREEDPMMAMGGPLMRASDLWRSYGQIDGQNGKFVMRKVHHRREIYPVFRELFAKRGLAAGRAQS</sequence>
<dbReference type="HAMAP" id="MF_01232">
    <property type="entry name" value="UPF0229"/>
    <property type="match status" value="1"/>
</dbReference>
<organism evidence="4 5">
    <name type="scientific">Novosphingobium anseongense</name>
    <dbReference type="NCBI Taxonomy" id="3133436"/>
    <lineage>
        <taxon>Bacteria</taxon>
        <taxon>Pseudomonadati</taxon>
        <taxon>Pseudomonadota</taxon>
        <taxon>Alphaproteobacteria</taxon>
        <taxon>Sphingomonadales</taxon>
        <taxon>Sphingomonadaceae</taxon>
        <taxon>Novosphingobium</taxon>
    </lineage>
</organism>
<evidence type="ECO:0000313" key="4">
    <source>
        <dbReference type="EMBL" id="MEJ5977358.1"/>
    </source>
</evidence>
<dbReference type="SUPFAM" id="SSF53300">
    <property type="entry name" value="vWA-like"/>
    <property type="match status" value="1"/>
</dbReference>
<keyword evidence="2" id="KW-0175">Coiled coil</keyword>
<accession>A0ABU8RWN6</accession>
<keyword evidence="5" id="KW-1185">Reference proteome</keyword>
<dbReference type="EMBL" id="JBBHJZ010000002">
    <property type="protein sequence ID" value="MEJ5977358.1"/>
    <property type="molecule type" value="Genomic_DNA"/>
</dbReference>
<feature type="coiled-coil region" evidence="2">
    <location>
        <begin position="182"/>
        <end position="227"/>
    </location>
</feature>